<evidence type="ECO:0000313" key="1">
    <source>
        <dbReference type="EMBL" id="MDV2620296.1"/>
    </source>
</evidence>
<dbReference type="RefSeq" id="WP_036685019.1">
    <property type="nucleotide sequence ID" value="NZ_CP050079.1"/>
</dbReference>
<evidence type="ECO:0000313" key="2">
    <source>
        <dbReference type="Proteomes" id="UP001280897"/>
    </source>
</evidence>
<name>A0AAW8YED0_PEDAC</name>
<dbReference type="Proteomes" id="UP001280897">
    <property type="component" value="Unassembled WGS sequence"/>
</dbReference>
<organism evidence="1 2">
    <name type="scientific">Pediococcus acidilactici</name>
    <dbReference type="NCBI Taxonomy" id="1254"/>
    <lineage>
        <taxon>Bacteria</taxon>
        <taxon>Bacillati</taxon>
        <taxon>Bacillota</taxon>
        <taxon>Bacilli</taxon>
        <taxon>Lactobacillales</taxon>
        <taxon>Lactobacillaceae</taxon>
        <taxon>Pediococcus</taxon>
        <taxon>Pediococcus acidilactici group</taxon>
    </lineage>
</organism>
<comment type="caution">
    <text evidence="1">The sequence shown here is derived from an EMBL/GenBank/DDBJ whole genome shotgun (WGS) entry which is preliminary data.</text>
</comment>
<proteinExistence type="predicted"/>
<reference evidence="1" key="2">
    <citation type="submission" date="2023-10" db="EMBL/GenBank/DDBJ databases">
        <authorList>
            <person name="Khurajog B."/>
        </authorList>
    </citation>
    <scope>NUCLEOTIDE SEQUENCE</scope>
    <source>
        <strain evidence="1">BF9</strain>
    </source>
</reference>
<dbReference type="AlphaFoldDB" id="A0AAW8YED0"/>
<accession>A0AAW8YED0</accession>
<reference evidence="1" key="1">
    <citation type="journal article" date="2023" name="PeerJ">
        <title>Selection and evaluation of lactic acid bacteria from chicken feces in Thailand as potential probiotics.</title>
        <authorList>
            <person name="Khurajog B."/>
            <person name="Disastra Y."/>
            <person name="Lawwyne L.D."/>
            <person name="Sirichokchatchawan W."/>
            <person name="Niyomtham W."/>
            <person name="Yindee J."/>
            <person name="Hampson D.J."/>
            <person name="Prapasarakul N."/>
        </authorList>
    </citation>
    <scope>NUCLEOTIDE SEQUENCE</scope>
    <source>
        <strain evidence="1">BF9</strain>
    </source>
</reference>
<sequence>MTTFQERQRLREQAAYYLNMGDVDTYTQLMHEARMGIPNSNNDLKNWGSNNKRTVNRRKAVKQLMDDYTRKEIAEELDCDISTVRKDIIFLREKEQEEEHG</sequence>
<protein>
    <submittedName>
        <fullName evidence="1">Helix-turn-helix domain-containing protein</fullName>
    </submittedName>
</protein>
<gene>
    <name evidence="1" type="ORF">R0G89_00905</name>
</gene>
<dbReference type="EMBL" id="JAWJAV010000001">
    <property type="protein sequence ID" value="MDV2620296.1"/>
    <property type="molecule type" value="Genomic_DNA"/>
</dbReference>
<dbReference type="GeneID" id="57365792"/>